<gene>
    <name evidence="1" type="ORF">MKO06_04010</name>
</gene>
<dbReference type="RefSeq" id="WP_241549372.1">
    <property type="nucleotide sequence ID" value="NZ_JANCNS010000001.1"/>
</dbReference>
<reference evidence="1" key="1">
    <citation type="submission" date="2022-07" db="EMBL/GenBank/DDBJ databases">
        <title>Gramela sediminis sp. nov., isolated from deep-sea sediment of the Indian Ocean.</title>
        <authorList>
            <person name="Shi H."/>
        </authorList>
    </citation>
    <scope>NUCLEOTIDE SEQUENCE</scope>
    <source>
        <strain evidence="1">GC03-9</strain>
    </source>
</reference>
<evidence type="ECO:0000313" key="2">
    <source>
        <dbReference type="Proteomes" id="UP001155280"/>
    </source>
</evidence>
<dbReference type="AlphaFoldDB" id="A0A9X2I7E0"/>
<dbReference type="SUPFAM" id="SSF56300">
    <property type="entry name" value="Metallo-dependent phosphatases"/>
    <property type="match status" value="1"/>
</dbReference>
<name>A0A9X2I7E0_9FLAO</name>
<keyword evidence="2" id="KW-1185">Reference proteome</keyword>
<comment type="caution">
    <text evidence="1">The sequence shown here is derived from an EMBL/GenBank/DDBJ whole genome shotgun (WGS) entry which is preliminary data.</text>
</comment>
<proteinExistence type="predicted"/>
<dbReference type="Gene3D" id="3.60.21.10">
    <property type="match status" value="1"/>
</dbReference>
<dbReference type="InterPro" id="IPR029052">
    <property type="entry name" value="Metallo-depent_PP-like"/>
</dbReference>
<accession>A0A9X2I7E0</accession>
<protein>
    <submittedName>
        <fullName evidence="1">Metallophosphatase</fullName>
    </submittedName>
</protein>
<sequence>MSRPINLLQHFLKHAKSRPLKYLLLLFTISLNAQETNSSKETVHSFYITSNTGLRSNETNLKIFQSIVEDSKKGDSASFLMIGNIVPESGYPDKDDGRDAMQQHLTEHLLEPLKEFKGRMIFTPGVNEWQYDAPDNIDDLESFLQDNSNSELWPNDGCPIESEEIAEGVQLIMIDSQWFIEDWDDHPLMNTKCEIKTRAQFVEEFEDELEDNQRKTILVAVHHPVLTQTKLGFFEKIVGANEQTIRNPQLEELMGILETNASQYADVIFLSGHDRNQQYIEDDGIEQIISGVTEKPEKAKPDLEDGHFASYEMGYAKMNIYKNGSANVEFYRLTNSGAELIETRQIARERPTLADVSWPEEKIGETFTTSVYTEEETDKDWLYKAIWGEHYRPLYSRKFEFPVLYLDTIPGNLEVMGAGGGHQSRSLGFIDEDDHEYTLRAIKKSALRFIQTSVAPTHYVEELLNNTVAERYVQDFYTTAFPYGTFPASYLMDELNIYHPQSNLYYVPKQEALGIFNQEYGNELYMWEYHIGDENTKFYDNAEDILNSSDLYEEMRESKEGYVDEEMFIRVRLLDMLMGDWDRHEGQYEWAEFEDENGRKKYVPIAKDRDQVFPKNDGLALALLKLGFPSFRSMENYDDMIDNPKWFNIAGYPLDIAFIRNSDWEVWKEQANYIQENITDEVIEEAFAVLPEDLANDPYVDEIKSNLRARRGNMEKIAREYYEHLEQFDMFTGTEDDDKFIITRKPNGLTTIVLENEDGKQVAERTYDSNMTREVWVYGLDGDDEFIIKGKGNNLLPLKILGGEEHDVYDFKNKRKAKVYDFKSKDNTIKNPGTRKMLVDSYDINTYDPKKKKIRQFTFMPSADFNSDQGFSLGVSNTYTTKGLISNPFSAQHNITSNYFFATQGFDLSYSGEFAHIFYNWNLGIDAYYSSPNFVINFFGIGNDTEYDDDAVSRDFNRVRIKQMRFSPSLIYRKNERVSFNFRPLIESLNVAYDEDRFIANSFDEDNDIFGRQIYAGGEVNYNYYNKDSRAFPSMGMEFDLTTGYKTNIDGGDNEFVYVNPILSVNYPLHSSGLAAIATKIGGTAILGDNYEFYHAATLGGGDQNSLRAYRNERFNGKYAFFQNIDVRTAAARFKTNFIPLAIGFSAGFDYGRVWTENDNSSQWHTNYGGSFFVNMFRAFTGNLGYYVGDEGGRLNFSFNFEF</sequence>
<organism evidence="1 2">
    <name type="scientific">Christiangramia oceanisediminis</name>
    <dbReference type="NCBI Taxonomy" id="2920386"/>
    <lineage>
        <taxon>Bacteria</taxon>
        <taxon>Pseudomonadati</taxon>
        <taxon>Bacteroidota</taxon>
        <taxon>Flavobacteriia</taxon>
        <taxon>Flavobacteriales</taxon>
        <taxon>Flavobacteriaceae</taxon>
        <taxon>Christiangramia</taxon>
    </lineage>
</organism>
<evidence type="ECO:0000313" key="1">
    <source>
        <dbReference type="EMBL" id="MCP9199059.1"/>
    </source>
</evidence>
<dbReference type="EMBL" id="JANCNS010000001">
    <property type="protein sequence ID" value="MCP9199059.1"/>
    <property type="molecule type" value="Genomic_DNA"/>
</dbReference>
<dbReference type="Proteomes" id="UP001155280">
    <property type="component" value="Unassembled WGS sequence"/>
</dbReference>